<dbReference type="EMBL" id="CP119070">
    <property type="protein sequence ID" value="WEL39481.1"/>
    <property type="molecule type" value="Genomic_DNA"/>
</dbReference>
<reference evidence="2" key="1">
    <citation type="submission" date="2021-05" db="EMBL/GenBank/DDBJ databases">
        <title>Encephalitozoon hellem ATCC 50604 Complete Genome.</title>
        <authorList>
            <person name="Mascarenhas dos Santos A.C."/>
            <person name="Julian A.T."/>
            <person name="Pombert J.-F."/>
        </authorList>
    </citation>
    <scope>NUCLEOTIDE SEQUENCE</scope>
    <source>
        <strain evidence="2">ATCC 50604</strain>
    </source>
</reference>
<keyword evidence="5" id="KW-1185">Reference proteome</keyword>
<dbReference type="Proteomes" id="UP001217963">
    <property type="component" value="Chromosome IX"/>
</dbReference>
<accession>A0A9Q9C4H4</accession>
<evidence type="ECO:0000313" key="4">
    <source>
        <dbReference type="Proteomes" id="UP001059546"/>
    </source>
</evidence>
<evidence type="ECO:0000313" key="3">
    <source>
        <dbReference type="EMBL" id="WEL39481.1"/>
    </source>
</evidence>
<evidence type="ECO:0000256" key="1">
    <source>
        <dbReference type="SAM" id="MobiDB-lite"/>
    </source>
</evidence>
<reference evidence="3 5" key="2">
    <citation type="submission" date="2023-02" db="EMBL/GenBank/DDBJ databases">
        <title>Encephalitozoon hellem ATCC 50451 complete genome.</title>
        <authorList>
            <person name="Mascarenhas dos Santos A.C."/>
            <person name="Julian A.T."/>
            <person name="Pombert J.-F."/>
        </authorList>
    </citation>
    <scope>NUCLEOTIDE SEQUENCE [LARGE SCALE GENOMIC DNA]</scope>
    <source>
        <strain evidence="3 5">ATCC 50451</strain>
    </source>
</reference>
<name>A0A9Q9C4H4_ENCHE</name>
<proteinExistence type="predicted"/>
<feature type="compositionally biased region" description="Basic and acidic residues" evidence="1">
    <location>
        <begin position="142"/>
        <end position="154"/>
    </location>
</feature>
<feature type="compositionally biased region" description="Basic and acidic residues" evidence="1">
    <location>
        <begin position="116"/>
        <end position="134"/>
    </location>
</feature>
<feature type="compositionally biased region" description="Basic and acidic residues" evidence="1">
    <location>
        <begin position="81"/>
        <end position="106"/>
    </location>
</feature>
<protein>
    <submittedName>
        <fullName evidence="2">Uncharacterized protein</fullName>
    </submittedName>
</protein>
<evidence type="ECO:0000313" key="5">
    <source>
        <dbReference type="Proteomes" id="UP001217963"/>
    </source>
</evidence>
<dbReference type="AlphaFoldDB" id="A0A9Q9C4H4"/>
<feature type="compositionally biased region" description="Basic residues" evidence="1">
    <location>
        <begin position="64"/>
        <end position="73"/>
    </location>
</feature>
<dbReference type="OrthoDB" id="2195633at2759"/>
<feature type="compositionally biased region" description="Basic and acidic residues" evidence="1">
    <location>
        <begin position="41"/>
        <end position="62"/>
    </location>
</feature>
<feature type="region of interest" description="Disordered" evidence="1">
    <location>
        <begin position="29"/>
        <end position="166"/>
    </location>
</feature>
<sequence>MGDRDLGLEKKIHKAALLETVGVLNQVADKKDKGGKKKTYVKSEKKEKESKRDTRKKTDNHGIRPNKQKRNAMRKCGQVANEKESKDSEKCLEKMTRKERRLEKLRSRGKGPSSKEYYEKFIKKRKDNSPEKKVSKSVLPSKRKEDFPKDDGGKRNKVSSSRKKKR</sequence>
<feature type="compositionally biased region" description="Basic residues" evidence="1">
    <location>
        <begin position="155"/>
        <end position="166"/>
    </location>
</feature>
<gene>
    <name evidence="2" type="ORF">GPU96_09g17760</name>
    <name evidence="3" type="ORF">PFJ87_09g01090</name>
</gene>
<evidence type="ECO:0000313" key="2">
    <source>
        <dbReference type="EMBL" id="UTX43996.1"/>
    </source>
</evidence>
<dbReference type="Proteomes" id="UP001059546">
    <property type="component" value="Chromosome IX"/>
</dbReference>
<organism evidence="2 4">
    <name type="scientific">Encephalitozoon hellem</name>
    <name type="common">Microsporidian parasite</name>
    <dbReference type="NCBI Taxonomy" id="27973"/>
    <lineage>
        <taxon>Eukaryota</taxon>
        <taxon>Fungi</taxon>
        <taxon>Fungi incertae sedis</taxon>
        <taxon>Microsporidia</taxon>
        <taxon>Unikaryonidae</taxon>
        <taxon>Encephalitozoon</taxon>
    </lineage>
</organism>
<dbReference type="EMBL" id="CP075155">
    <property type="protein sequence ID" value="UTX43996.1"/>
    <property type="molecule type" value="Genomic_DNA"/>
</dbReference>